<dbReference type="GO" id="GO:0016579">
    <property type="term" value="P:protein deubiquitination"/>
    <property type="evidence" value="ECO:0007669"/>
    <property type="project" value="InterPro"/>
</dbReference>
<evidence type="ECO:0000313" key="3">
    <source>
        <dbReference type="EMBL" id="EFC42886.1"/>
    </source>
</evidence>
<dbReference type="SUPFAM" id="SSF54001">
    <property type="entry name" value="Cysteine proteinases"/>
    <property type="match status" value="1"/>
</dbReference>
<dbReference type="InterPro" id="IPR050164">
    <property type="entry name" value="Peptidase_C19"/>
</dbReference>
<keyword evidence="1" id="KW-0175">Coiled coil</keyword>
<dbReference type="EMBL" id="GG738877">
    <property type="protein sequence ID" value="EFC42886.1"/>
    <property type="molecule type" value="Genomic_DNA"/>
</dbReference>
<sequence>MSELFGDIFAGAGGMDEFEQHVASSSESEGVNQSYRVSTSMDQLKRQASNFVGLRNQSNILNLNLEKYKKVSGKQSDSEYEDVTIDFADFPYYGQLIDMGFEISLINRCFHKFVEPTFGSTDVNTRTQENMIMWLFEEQERQSTMQDFIPPRDGVIGSLFDNTCIPCSVDDEKLSSKRIVKKKKAQKQPNLLFVMQKLFSYMMAIEKPSIETTELTDAFGWRSRQVSVQHDIQELSRVFFSALETKLSKMKIDNFIKNTFAGVSVNKIVCNECGNTSCVKEDFYDITITVENTLRESLEKFVEVERFEGNNKYSCSKCNKQVDLAFRNTSLRAIPPIIFFSLTRFDYDFKTESRIKIKKEIKFESVLDMSPYKEYPGEPEEYELIGIIIHSGSPYSGHYYSLIHDHLMEGRTGLLEEEDTSNEKKKKKFAMEFEGQTHWFEFNDERVFEIDPKEEIPKYYGGKGASAYMLVYKRKEMDFENTKFDFPIPSYFKDDIDRENEGIKVMREYQEQQVDMKRQTDSLRENTGTAVVYLPNFFSVEKNHLAPINLSDLKNLYRSFEFHYDSNIDEFYQITREKFGDKLGDTFSLRVLNKEGKVYSISDQTLPKNSDDDDLVIRKYCDKESKYLYLLVLPSEDQSDHSVSDPRFNLSTPEKLTVTCAMYETLTDSNIFDIEYRVDMSIGDVIRQAKIRMGYIDDLPLKAYLRYKNKKPIFVTDMNKKMLNFLDGFDSIGLEFEFNEFSIIEELYQELERQKHNVKAALTNEDCEDIVIVKFGDREKIVRVDLNFTLEQLKKKILDEMFSSHCIVSELHKYGGENWIKECVMLRKQKKQFFKNEDSTKSLSDLDIGDGERIEIIIKLSIEKEVDIKFIEIEAKNTGYDETTERPIFNYLNMFELKVDQEASLKIIKSKLSQKFKKENWQYDNVYNFRFRGCHNQRPREIIKDEETLLSTLLIEQTNEKTIYIEIGKPPLNNQIHVKVNLVHNFPPKTCSSRILNENENQIYHHTNITASESWSLEFLKIYLLKTLDAFKSVENIKYLQIRDCTFTGGFKRMTKVYSDKIHLNKSLGKLRWRDTKVIAVKILTDNDVDVYEKLSSAPEVIDPKAKKKKLVIPPPLHIIVRLRKIVERGSESNFEYMEAKELIVNISQISSWDTVDTFKAGILSISDTSGSVSEFIVSKFSFGDSRIIRIEEDKPIEKVEEHGEIKKPVHLMRRINLSDGDVIVLTYLSDFEKDEIMKVHSTSLQDYEIERSSSKVKQDDDFFGFMNSGKNRAKEEALQILLEDSDDEDSDDVE</sequence>
<dbReference type="OrthoDB" id="289038at2759"/>
<dbReference type="PANTHER" id="PTHR24006:SF842">
    <property type="entry name" value="UBIQUITIN CARBOXYL-TERMINAL HYDROLASE 40"/>
    <property type="match status" value="1"/>
</dbReference>
<accession>D2VK51</accession>
<dbReference type="PROSITE" id="PS00973">
    <property type="entry name" value="USP_2"/>
    <property type="match status" value="1"/>
</dbReference>
<dbReference type="GO" id="GO:0006508">
    <property type="term" value="P:proteolysis"/>
    <property type="evidence" value="ECO:0007669"/>
    <property type="project" value="UniProtKB-KW"/>
</dbReference>
<evidence type="ECO:0000259" key="2">
    <source>
        <dbReference type="PROSITE" id="PS50235"/>
    </source>
</evidence>
<dbReference type="Gene3D" id="3.90.70.10">
    <property type="entry name" value="Cysteine proteinases"/>
    <property type="match status" value="1"/>
</dbReference>
<dbReference type="Proteomes" id="UP000006671">
    <property type="component" value="Unassembled WGS sequence"/>
</dbReference>
<evidence type="ECO:0000256" key="1">
    <source>
        <dbReference type="SAM" id="Coils"/>
    </source>
</evidence>
<dbReference type="VEuPathDB" id="AmoebaDB:NAEGRDRAFT_80262"/>
<keyword evidence="4" id="KW-1185">Reference proteome</keyword>
<dbReference type="GO" id="GO:0005829">
    <property type="term" value="C:cytosol"/>
    <property type="evidence" value="ECO:0007669"/>
    <property type="project" value="TreeGrafter"/>
</dbReference>
<dbReference type="InParanoid" id="D2VK51"/>
<dbReference type="PROSITE" id="PS50235">
    <property type="entry name" value="USP_3"/>
    <property type="match status" value="1"/>
</dbReference>
<dbReference type="eggNOG" id="KOG4598">
    <property type="taxonomic scope" value="Eukaryota"/>
</dbReference>
<keyword evidence="3" id="KW-0645">Protease</keyword>
<dbReference type="Pfam" id="PF00443">
    <property type="entry name" value="UCH"/>
    <property type="match status" value="1"/>
</dbReference>
<organism evidence="4">
    <name type="scientific">Naegleria gruberi</name>
    <name type="common">Amoeba</name>
    <dbReference type="NCBI Taxonomy" id="5762"/>
    <lineage>
        <taxon>Eukaryota</taxon>
        <taxon>Discoba</taxon>
        <taxon>Heterolobosea</taxon>
        <taxon>Tetramitia</taxon>
        <taxon>Eutetramitia</taxon>
        <taxon>Vahlkampfiidae</taxon>
        <taxon>Naegleria</taxon>
    </lineage>
</organism>
<keyword evidence="3" id="KW-0378">Hydrolase</keyword>
<name>D2VK51_NAEGR</name>
<dbReference type="GO" id="GO:0005634">
    <property type="term" value="C:nucleus"/>
    <property type="evidence" value="ECO:0007669"/>
    <property type="project" value="TreeGrafter"/>
</dbReference>
<proteinExistence type="predicted"/>
<protein>
    <submittedName>
        <fullName evidence="3">Ubiquitin specific protease</fullName>
    </submittedName>
</protein>
<reference evidence="3 4" key="1">
    <citation type="journal article" date="2010" name="Cell">
        <title>The genome of Naegleria gruberi illuminates early eukaryotic versatility.</title>
        <authorList>
            <person name="Fritz-Laylin L.K."/>
            <person name="Prochnik S.E."/>
            <person name="Ginger M.L."/>
            <person name="Dacks J.B."/>
            <person name="Carpenter M.L."/>
            <person name="Field M.C."/>
            <person name="Kuo A."/>
            <person name="Paredez A."/>
            <person name="Chapman J."/>
            <person name="Pham J."/>
            <person name="Shu S."/>
            <person name="Neupane R."/>
            <person name="Cipriano M."/>
            <person name="Mancuso J."/>
            <person name="Tu H."/>
            <person name="Salamov A."/>
            <person name="Lindquist E."/>
            <person name="Shapiro H."/>
            <person name="Lucas S."/>
            <person name="Grigoriev I.V."/>
            <person name="Cande W.Z."/>
            <person name="Fulton C."/>
            <person name="Rokhsar D.S."/>
            <person name="Dawson S.C."/>
        </authorList>
    </citation>
    <scope>NUCLEOTIDE SEQUENCE [LARGE SCALE GENOMIC DNA]</scope>
    <source>
        <strain evidence="3 4">NEG-M</strain>
    </source>
</reference>
<feature type="coiled-coil region" evidence="1">
    <location>
        <begin position="734"/>
        <end position="768"/>
    </location>
</feature>
<dbReference type="PANTHER" id="PTHR24006">
    <property type="entry name" value="UBIQUITIN CARBOXYL-TERMINAL HYDROLASE"/>
    <property type="match status" value="1"/>
</dbReference>
<dbReference type="InterPro" id="IPR028889">
    <property type="entry name" value="USP"/>
</dbReference>
<gene>
    <name evidence="3" type="ORF">NAEGRDRAFT_80262</name>
</gene>
<evidence type="ECO:0000313" key="4">
    <source>
        <dbReference type="Proteomes" id="UP000006671"/>
    </source>
</evidence>
<dbReference type="GO" id="GO:0004843">
    <property type="term" value="F:cysteine-type deubiquitinase activity"/>
    <property type="evidence" value="ECO:0007669"/>
    <property type="project" value="InterPro"/>
</dbReference>
<dbReference type="InterPro" id="IPR001394">
    <property type="entry name" value="Peptidase_C19_UCH"/>
</dbReference>
<dbReference type="OMA" id="HWFEFND"/>
<dbReference type="RefSeq" id="XP_002675630.1">
    <property type="nucleotide sequence ID" value="XM_002675584.1"/>
</dbReference>
<dbReference type="InterPro" id="IPR018200">
    <property type="entry name" value="USP_CS"/>
</dbReference>
<dbReference type="STRING" id="5762.D2VK51"/>
<dbReference type="GeneID" id="8862877"/>
<dbReference type="KEGG" id="ngr:NAEGRDRAFT_80262"/>
<dbReference type="InterPro" id="IPR038765">
    <property type="entry name" value="Papain-like_cys_pep_sf"/>
</dbReference>
<feature type="domain" description="USP" evidence="2">
    <location>
        <begin position="153"/>
        <end position="475"/>
    </location>
</feature>